<dbReference type="SUPFAM" id="SSF52833">
    <property type="entry name" value="Thioredoxin-like"/>
    <property type="match status" value="1"/>
</dbReference>
<accession>A0ABX6EX36</accession>
<dbReference type="InterPro" id="IPR036249">
    <property type="entry name" value="Thioredoxin-like_sf"/>
</dbReference>
<evidence type="ECO:0000259" key="3">
    <source>
        <dbReference type="PROSITE" id="PS50404"/>
    </source>
</evidence>
<dbReference type="EMBL" id="CP015058">
    <property type="protein sequence ID" value="QGN16386.1"/>
    <property type="molecule type" value="Genomic_DNA"/>
</dbReference>
<keyword evidence="6" id="KW-1185">Reference proteome</keyword>
<dbReference type="Pfam" id="PF02798">
    <property type="entry name" value="GST_N"/>
    <property type="match status" value="1"/>
</dbReference>
<sequence length="234" mass="26690">MNNCTIKVHWLNKSRAFRVLWLLDHLNITYEIVPYERTPGFRAPESLKKIHPLGRSPILEVEYKDNGRKDIVAESGYIFQYVLEHFDKEGKLNNSDPQQAEKIKYYLHYAEGSLQPPLFFEFILGLAKNAKLMFPLSYLTNKVATGISEKYSKGEVKNQLDFIEGEIPKNDGYLVGGKLSAADILLSFPLDTALGRGYCDPNDYPAIANWLKKIKSEPSYEKSKSKAKELGSDY</sequence>
<dbReference type="Gene3D" id="1.20.1050.10">
    <property type="match status" value="1"/>
</dbReference>
<comment type="similarity">
    <text evidence="1 2">Belongs to the GST superfamily.</text>
</comment>
<dbReference type="CDD" id="cd03189">
    <property type="entry name" value="GST_C_GTT1_like"/>
    <property type="match status" value="1"/>
</dbReference>
<dbReference type="PROSITE" id="PS50405">
    <property type="entry name" value="GST_CTER"/>
    <property type="match status" value="1"/>
</dbReference>
<dbReference type="SFLD" id="SFLDG00358">
    <property type="entry name" value="Main_(cytGST)"/>
    <property type="match status" value="1"/>
</dbReference>
<dbReference type="Pfam" id="PF00043">
    <property type="entry name" value="GST_C"/>
    <property type="match status" value="1"/>
</dbReference>
<dbReference type="InterPro" id="IPR040079">
    <property type="entry name" value="Glutathione_S-Trfase"/>
</dbReference>
<evidence type="ECO:0000313" key="6">
    <source>
        <dbReference type="Proteomes" id="UP000422736"/>
    </source>
</evidence>
<dbReference type="PANTHER" id="PTHR44051">
    <property type="entry name" value="GLUTATHIONE S-TRANSFERASE-RELATED"/>
    <property type="match status" value="1"/>
</dbReference>
<dbReference type="Gene3D" id="3.40.30.10">
    <property type="entry name" value="Glutaredoxin"/>
    <property type="match status" value="1"/>
</dbReference>
<protein>
    <submittedName>
        <fullName evidence="5">Glutathione S-transferase 1</fullName>
    </submittedName>
</protein>
<dbReference type="SUPFAM" id="SSF47616">
    <property type="entry name" value="GST C-terminal domain-like"/>
    <property type="match status" value="1"/>
</dbReference>
<dbReference type="Proteomes" id="UP000422736">
    <property type="component" value="Chromosome 5"/>
</dbReference>
<proteinExistence type="inferred from homology"/>
<evidence type="ECO:0000256" key="2">
    <source>
        <dbReference type="RuleBase" id="RU003494"/>
    </source>
</evidence>
<reference evidence="5 6" key="1">
    <citation type="submission" date="2016-03" db="EMBL/GenBank/DDBJ databases">
        <title>How can Kluyveromyces marxianus grow so fast - potential evolutionary course in Saccharomyces Complex revealed by comparative genomics.</title>
        <authorList>
            <person name="Mo W."/>
            <person name="Lu W."/>
            <person name="Yang X."/>
            <person name="Qi J."/>
            <person name="Lv H."/>
        </authorList>
    </citation>
    <scope>NUCLEOTIDE SEQUENCE [LARGE SCALE GENOMIC DNA]</scope>
    <source>
        <strain evidence="5 6">FIM1</strain>
    </source>
</reference>
<dbReference type="InterPro" id="IPR036282">
    <property type="entry name" value="Glutathione-S-Trfase_C_sf"/>
</dbReference>
<dbReference type="InterPro" id="IPR010987">
    <property type="entry name" value="Glutathione-S-Trfase_C-like"/>
</dbReference>
<feature type="domain" description="GST N-terminal" evidence="3">
    <location>
        <begin position="3"/>
        <end position="90"/>
    </location>
</feature>
<dbReference type="CDD" id="cd03046">
    <property type="entry name" value="GST_N_GTT1_like"/>
    <property type="match status" value="1"/>
</dbReference>
<gene>
    <name evidence="5" type="primary">GTT1</name>
    <name evidence="5" type="ORF">FIM1_3099</name>
</gene>
<name>A0ABX6EX36_KLUMA</name>
<dbReference type="SFLD" id="SFLDS00019">
    <property type="entry name" value="Glutathione_Transferase_(cytos"/>
    <property type="match status" value="1"/>
</dbReference>
<organism evidence="5 6">
    <name type="scientific">Kluyveromyces marxianus</name>
    <name type="common">Yeast</name>
    <name type="synonym">Candida kefyr</name>
    <dbReference type="NCBI Taxonomy" id="4911"/>
    <lineage>
        <taxon>Eukaryota</taxon>
        <taxon>Fungi</taxon>
        <taxon>Dikarya</taxon>
        <taxon>Ascomycota</taxon>
        <taxon>Saccharomycotina</taxon>
        <taxon>Saccharomycetes</taxon>
        <taxon>Saccharomycetales</taxon>
        <taxon>Saccharomycetaceae</taxon>
        <taxon>Kluyveromyces</taxon>
    </lineage>
</organism>
<evidence type="ECO:0000313" key="5">
    <source>
        <dbReference type="EMBL" id="QGN16386.1"/>
    </source>
</evidence>
<feature type="domain" description="GST C-terminal" evidence="4">
    <location>
        <begin position="96"/>
        <end position="234"/>
    </location>
</feature>
<dbReference type="PANTHER" id="PTHR44051:SF9">
    <property type="entry name" value="GLUTATHIONE S-TRANSFERASE 1"/>
    <property type="match status" value="1"/>
</dbReference>
<dbReference type="PROSITE" id="PS50404">
    <property type="entry name" value="GST_NTER"/>
    <property type="match status" value="1"/>
</dbReference>
<dbReference type="InterPro" id="IPR004046">
    <property type="entry name" value="GST_C"/>
</dbReference>
<evidence type="ECO:0000259" key="4">
    <source>
        <dbReference type="PROSITE" id="PS50405"/>
    </source>
</evidence>
<evidence type="ECO:0000256" key="1">
    <source>
        <dbReference type="ARBA" id="ARBA00007409"/>
    </source>
</evidence>
<dbReference type="InterPro" id="IPR004045">
    <property type="entry name" value="Glutathione_S-Trfase_N"/>
</dbReference>